<dbReference type="Proteomes" id="UP000824219">
    <property type="component" value="Linkage Group LG19"/>
</dbReference>
<protein>
    <submittedName>
        <fullName evidence="2">Uncharacterized protein</fullName>
    </submittedName>
</protein>
<evidence type="ECO:0000313" key="2">
    <source>
        <dbReference type="EMBL" id="KAG7320068.1"/>
    </source>
</evidence>
<feature type="compositionally biased region" description="Low complexity" evidence="1">
    <location>
        <begin position="122"/>
        <end position="144"/>
    </location>
</feature>
<organism evidence="2 3">
    <name type="scientific">Hemibagrus wyckioides</name>
    <dbReference type="NCBI Taxonomy" id="337641"/>
    <lineage>
        <taxon>Eukaryota</taxon>
        <taxon>Metazoa</taxon>
        <taxon>Chordata</taxon>
        <taxon>Craniata</taxon>
        <taxon>Vertebrata</taxon>
        <taxon>Euteleostomi</taxon>
        <taxon>Actinopterygii</taxon>
        <taxon>Neopterygii</taxon>
        <taxon>Teleostei</taxon>
        <taxon>Ostariophysi</taxon>
        <taxon>Siluriformes</taxon>
        <taxon>Bagridae</taxon>
        <taxon>Hemibagrus</taxon>
    </lineage>
</organism>
<evidence type="ECO:0000313" key="3">
    <source>
        <dbReference type="Proteomes" id="UP000824219"/>
    </source>
</evidence>
<name>A0A9D3NF15_9TELE</name>
<keyword evidence="3" id="KW-1185">Reference proteome</keyword>
<proteinExistence type="predicted"/>
<accession>A0A9D3NF15</accession>
<dbReference type="AlphaFoldDB" id="A0A9D3NF15"/>
<dbReference type="OrthoDB" id="8962263at2759"/>
<dbReference type="EMBL" id="JAHKSW010000019">
    <property type="protein sequence ID" value="KAG7320068.1"/>
    <property type="molecule type" value="Genomic_DNA"/>
</dbReference>
<sequence>MTLLLPARHTTRPCVEISGTASQSLQMWLQLIRPQPGVARGGRGSWRFSTLKVALSRPVYYLNNTEMLSSLSKEDLSGLFLGPEHFFRKRTIWRLTHEENEGQESDPCRPGTCFETCDFNSTPFPSSSSPLSSQPTHHSPSSDPSPNPKDQFQ</sequence>
<comment type="caution">
    <text evidence="2">The sequence shown here is derived from an EMBL/GenBank/DDBJ whole genome shotgun (WGS) entry which is preliminary data.</text>
</comment>
<reference evidence="2 3" key="1">
    <citation type="submission" date="2021-06" db="EMBL/GenBank/DDBJ databases">
        <title>Chromosome-level genome assembly of the red-tail catfish (Hemibagrus wyckioides).</title>
        <authorList>
            <person name="Shao F."/>
        </authorList>
    </citation>
    <scope>NUCLEOTIDE SEQUENCE [LARGE SCALE GENOMIC DNA]</scope>
    <source>
        <strain evidence="2">EC202008001</strain>
        <tissue evidence="2">Blood</tissue>
    </source>
</reference>
<feature type="region of interest" description="Disordered" evidence="1">
    <location>
        <begin position="122"/>
        <end position="153"/>
    </location>
</feature>
<gene>
    <name evidence="2" type="ORF">KOW79_015921</name>
</gene>
<evidence type="ECO:0000256" key="1">
    <source>
        <dbReference type="SAM" id="MobiDB-lite"/>
    </source>
</evidence>